<evidence type="ECO:0000256" key="6">
    <source>
        <dbReference type="ARBA" id="ARBA00023136"/>
    </source>
</evidence>
<dbReference type="PANTHER" id="PTHR23517:SF2">
    <property type="entry name" value="MULTIDRUG RESISTANCE PROTEIN MDTH"/>
    <property type="match status" value="1"/>
</dbReference>
<evidence type="ECO:0000256" key="4">
    <source>
        <dbReference type="ARBA" id="ARBA00022692"/>
    </source>
</evidence>
<dbReference type="EMBL" id="JBHTKB010000003">
    <property type="protein sequence ID" value="MFD0914354.1"/>
    <property type="molecule type" value="Genomic_DNA"/>
</dbReference>
<feature type="transmembrane region" description="Helical" evidence="7">
    <location>
        <begin position="169"/>
        <end position="188"/>
    </location>
</feature>
<evidence type="ECO:0000313" key="9">
    <source>
        <dbReference type="EMBL" id="MFD0914354.1"/>
    </source>
</evidence>
<dbReference type="SUPFAM" id="SSF103473">
    <property type="entry name" value="MFS general substrate transporter"/>
    <property type="match status" value="1"/>
</dbReference>
<feature type="transmembrane region" description="Helical" evidence="7">
    <location>
        <begin position="351"/>
        <end position="368"/>
    </location>
</feature>
<evidence type="ECO:0000256" key="5">
    <source>
        <dbReference type="ARBA" id="ARBA00022989"/>
    </source>
</evidence>
<feature type="transmembrane region" description="Helical" evidence="7">
    <location>
        <begin position="253"/>
        <end position="274"/>
    </location>
</feature>
<dbReference type="Gene3D" id="3.30.70.100">
    <property type="match status" value="1"/>
</dbReference>
<protein>
    <submittedName>
        <fullName evidence="9">MFS transporter</fullName>
    </submittedName>
</protein>
<dbReference type="InterPro" id="IPR050171">
    <property type="entry name" value="MFS_Transporters"/>
</dbReference>
<keyword evidence="10" id="KW-1185">Reference proteome</keyword>
<keyword evidence="3" id="KW-1003">Cell membrane</keyword>
<feature type="transmembrane region" description="Helical" evidence="7">
    <location>
        <begin position="283"/>
        <end position="302"/>
    </location>
</feature>
<feature type="transmembrane region" description="Helical" evidence="7">
    <location>
        <begin position="374"/>
        <end position="394"/>
    </location>
</feature>
<gene>
    <name evidence="9" type="ORF">ACFQ1Z_12405</name>
</gene>
<evidence type="ECO:0000256" key="1">
    <source>
        <dbReference type="ARBA" id="ARBA00004651"/>
    </source>
</evidence>
<dbReference type="PANTHER" id="PTHR23517">
    <property type="entry name" value="RESISTANCE PROTEIN MDTM, PUTATIVE-RELATED-RELATED"/>
    <property type="match status" value="1"/>
</dbReference>
<dbReference type="InterPro" id="IPR036259">
    <property type="entry name" value="MFS_trans_sf"/>
</dbReference>
<comment type="caution">
    <text evidence="9">The sequence shown here is derived from an EMBL/GenBank/DDBJ whole genome shotgun (WGS) entry which is preliminary data.</text>
</comment>
<dbReference type="PRINTS" id="PR01035">
    <property type="entry name" value="TCRTETA"/>
</dbReference>
<dbReference type="CDD" id="cd17472">
    <property type="entry name" value="MFS_YajR_like"/>
    <property type="match status" value="1"/>
</dbReference>
<accession>A0ABW3FC56</accession>
<name>A0ABW3FC56_9PROT</name>
<sequence>MQFSEKMTRLETRATVALASIYGLRMLGMFLILPIFAIYAEKLEGGSNHTLIGLALGAYGFMQVIFQLPFGIASDRLGRKKLIYVGLILFAMGSLFAATATDIYMVIFGRAIQGAGAISAVITALVADSTREEHRTQAMAMIGATIGLTFAVSLVLGPVLNQYIGVPGMFWLMAGLSIVAIAVVKFGVPPPVNVHVHSDAQAVPARMREVLKDAQLLRLNFGTFCLHGAQMAMFMVVPFAIKHSTGLNENLHWKIYLPVLLVSFLLMVPVIIYAEKKAKLKPVFVSAVGLMMLTQIAFIFSLDSLTGIVLALFSYFLAFNILEATLPSLISKMAPVAAKGTAMGVHNTAQSFGMFLGAAMGGCLSNYFGSNAGAAVFLICAIAMLVWLGLALGMQPPPSVKTKMFNIQGYNDEQAAQLAHDVRAMEGVYEVVAIPSETMLMVKLENQRSKEFQATLSQAIMNRIGS</sequence>
<dbReference type="InterPro" id="IPR020846">
    <property type="entry name" value="MFS_dom"/>
</dbReference>
<feature type="transmembrane region" description="Helical" evidence="7">
    <location>
        <begin position="216"/>
        <end position="241"/>
    </location>
</feature>
<dbReference type="Pfam" id="PF07690">
    <property type="entry name" value="MFS_1"/>
    <property type="match status" value="1"/>
</dbReference>
<dbReference type="RefSeq" id="WP_379058037.1">
    <property type="nucleotide sequence ID" value="NZ_JBHTKB010000003.1"/>
</dbReference>
<feature type="transmembrane region" description="Helical" evidence="7">
    <location>
        <begin position="51"/>
        <end position="70"/>
    </location>
</feature>
<dbReference type="Proteomes" id="UP001597128">
    <property type="component" value="Unassembled WGS sequence"/>
</dbReference>
<evidence type="ECO:0000256" key="2">
    <source>
        <dbReference type="ARBA" id="ARBA00022448"/>
    </source>
</evidence>
<reference evidence="10" key="1">
    <citation type="journal article" date="2019" name="Int. J. Syst. Evol. Microbiol.">
        <title>The Global Catalogue of Microorganisms (GCM) 10K type strain sequencing project: providing services to taxonomists for standard genome sequencing and annotation.</title>
        <authorList>
            <consortium name="The Broad Institute Genomics Platform"/>
            <consortium name="The Broad Institute Genome Sequencing Center for Infectious Disease"/>
            <person name="Wu L."/>
            <person name="Ma J."/>
        </authorList>
    </citation>
    <scope>NUCLEOTIDE SEQUENCE [LARGE SCALE GENOMIC DNA]</scope>
    <source>
        <strain evidence="10">CCUG 58412</strain>
    </source>
</reference>
<evidence type="ECO:0000259" key="8">
    <source>
        <dbReference type="PROSITE" id="PS50850"/>
    </source>
</evidence>
<feature type="transmembrane region" description="Helical" evidence="7">
    <location>
        <begin position="21"/>
        <end position="39"/>
    </location>
</feature>
<feature type="transmembrane region" description="Helical" evidence="7">
    <location>
        <begin position="82"/>
        <end position="101"/>
    </location>
</feature>
<feature type="transmembrane region" description="Helical" evidence="7">
    <location>
        <begin position="138"/>
        <end position="157"/>
    </location>
</feature>
<feature type="transmembrane region" description="Helical" evidence="7">
    <location>
        <begin position="107"/>
        <end position="126"/>
    </location>
</feature>
<evidence type="ECO:0000256" key="3">
    <source>
        <dbReference type="ARBA" id="ARBA00022475"/>
    </source>
</evidence>
<evidence type="ECO:0000256" key="7">
    <source>
        <dbReference type="SAM" id="Phobius"/>
    </source>
</evidence>
<dbReference type="PROSITE" id="PS50850">
    <property type="entry name" value="MFS"/>
    <property type="match status" value="1"/>
</dbReference>
<feature type="domain" description="Major facilitator superfamily (MFS) profile" evidence="8">
    <location>
        <begin position="14"/>
        <end position="399"/>
    </location>
</feature>
<feature type="transmembrane region" description="Helical" evidence="7">
    <location>
        <begin position="308"/>
        <end position="330"/>
    </location>
</feature>
<dbReference type="InterPro" id="IPR011701">
    <property type="entry name" value="MFS"/>
</dbReference>
<evidence type="ECO:0000313" key="10">
    <source>
        <dbReference type="Proteomes" id="UP001597128"/>
    </source>
</evidence>
<keyword evidence="5 7" id="KW-1133">Transmembrane helix</keyword>
<keyword evidence="4 7" id="KW-0812">Transmembrane</keyword>
<proteinExistence type="predicted"/>
<keyword evidence="2" id="KW-0813">Transport</keyword>
<organism evidence="9 10">
    <name type="scientific">Methylophilus luteus</name>
    <dbReference type="NCBI Taxonomy" id="640108"/>
    <lineage>
        <taxon>Bacteria</taxon>
        <taxon>Pseudomonadati</taxon>
        <taxon>Pseudomonadota</taxon>
        <taxon>Betaproteobacteria</taxon>
        <taxon>Nitrosomonadales</taxon>
        <taxon>Methylophilaceae</taxon>
        <taxon>Methylophilus</taxon>
    </lineage>
</organism>
<keyword evidence="6 7" id="KW-0472">Membrane</keyword>
<comment type="subcellular location">
    <subcellularLocation>
        <location evidence="1">Cell membrane</location>
        <topology evidence="1">Multi-pass membrane protein</topology>
    </subcellularLocation>
</comment>
<dbReference type="InterPro" id="IPR001958">
    <property type="entry name" value="Tet-R_TetA/multi-R_MdtG-like"/>
</dbReference>
<dbReference type="Gene3D" id="1.20.1250.20">
    <property type="entry name" value="MFS general substrate transporter like domains"/>
    <property type="match status" value="1"/>
</dbReference>